<comment type="subunit">
    <text evidence="4">Homodimer.</text>
</comment>
<dbReference type="InterPro" id="IPR039356">
    <property type="entry name" value="YfbR/HDDC2"/>
</dbReference>
<evidence type="ECO:0000256" key="6">
    <source>
        <dbReference type="ARBA" id="ARBA00022723"/>
    </source>
</evidence>
<dbReference type="PANTHER" id="PTHR11845">
    <property type="entry name" value="5'-DEOXYNUCLEOTIDASE HDDC2"/>
    <property type="match status" value="1"/>
</dbReference>
<evidence type="ECO:0000259" key="8">
    <source>
        <dbReference type="SMART" id="SM00471"/>
    </source>
</evidence>
<evidence type="ECO:0000313" key="10">
    <source>
        <dbReference type="Proteomes" id="UP000043764"/>
    </source>
</evidence>
<sequence length="390" mass="43463">MTDPQARLDRQFQFLLEADKLRRVKRQNLILDGSREENAAEHSWHLALYALAFAPFAPADVSISRVVQMLLLHDLVEIDAGDHPIGDDIDWTAVADAEAAAATRLFALLPADQSVFMHGLWREFDAAETADARWAKRIDHCQPIFQTLCNADVPDFHVEIVRNNLFGGRAAALKDHFPEVYHHAVALLEGAKPDDQITQPLAFLNAADALKGVNRATKIGDGSRRENSAEHSWHIMLYAWVLAEHSHAPIDMAKVLQMLLLHDIVEIDAGDVPIHTGLTAEQLAEIEAREEAAAKRLFGLLPDAQAAAFRHIWQEFEAAETNEAIYAKAVDRVQPVLLNLLTGGGSWIDYDVTLEQLDTRVGQKVTRGAPAVWTYVHNRVAPWFAENARD</sequence>
<dbReference type="EC" id="3.1.3.89" evidence="5"/>
<feature type="domain" description="HD/PDEase" evidence="8">
    <location>
        <begin position="224"/>
        <end position="345"/>
    </location>
</feature>
<keyword evidence="6" id="KW-0479">Metal-binding</keyword>
<proteinExistence type="predicted"/>
<dbReference type="GO" id="GO:0002953">
    <property type="term" value="F:5'-deoxynucleotidase activity"/>
    <property type="evidence" value="ECO:0007669"/>
    <property type="project" value="UniProtKB-EC"/>
</dbReference>
<keyword evidence="7" id="KW-0378">Hydrolase</keyword>
<protein>
    <recommendedName>
        <fullName evidence="5">5'-deoxynucleotidase</fullName>
        <ecNumber evidence="5">3.1.3.89</ecNumber>
    </recommendedName>
</protein>
<dbReference type="GO" id="GO:0005737">
    <property type="term" value="C:cytoplasm"/>
    <property type="evidence" value="ECO:0007669"/>
    <property type="project" value="TreeGrafter"/>
</dbReference>
<dbReference type="SUPFAM" id="SSF109604">
    <property type="entry name" value="HD-domain/PDEase-like"/>
    <property type="match status" value="2"/>
</dbReference>
<evidence type="ECO:0000256" key="2">
    <source>
        <dbReference type="ARBA" id="ARBA00001936"/>
    </source>
</evidence>
<evidence type="ECO:0000256" key="3">
    <source>
        <dbReference type="ARBA" id="ARBA00001941"/>
    </source>
</evidence>
<gene>
    <name evidence="9" type="ORF">NIT7321_02181</name>
</gene>
<name>A0A0H5D2B1_9RHOB</name>
<dbReference type="Pfam" id="PF13023">
    <property type="entry name" value="HD_3"/>
    <property type="match status" value="2"/>
</dbReference>
<evidence type="ECO:0000313" key="9">
    <source>
        <dbReference type="EMBL" id="CRL11327.1"/>
    </source>
</evidence>
<organism evidence="9 10">
    <name type="scientific">Phaeobacter italicus</name>
    <dbReference type="NCBI Taxonomy" id="481446"/>
    <lineage>
        <taxon>Bacteria</taxon>
        <taxon>Pseudomonadati</taxon>
        <taxon>Pseudomonadota</taxon>
        <taxon>Alphaproteobacteria</taxon>
        <taxon>Rhodobacterales</taxon>
        <taxon>Roseobacteraceae</taxon>
        <taxon>Phaeobacter</taxon>
    </lineage>
</organism>
<comment type="catalytic activity">
    <reaction evidence="1">
        <text>a 2'-deoxyribonucleoside 5'-phosphate + H2O = a 2'-deoxyribonucleoside + phosphate</text>
        <dbReference type="Rhea" id="RHEA:36167"/>
        <dbReference type="ChEBI" id="CHEBI:15377"/>
        <dbReference type="ChEBI" id="CHEBI:18274"/>
        <dbReference type="ChEBI" id="CHEBI:43474"/>
        <dbReference type="ChEBI" id="CHEBI:65317"/>
        <dbReference type="EC" id="3.1.3.89"/>
    </reaction>
</comment>
<keyword evidence="10" id="KW-1185">Reference proteome</keyword>
<feature type="domain" description="HD/PDEase" evidence="8">
    <location>
        <begin position="35"/>
        <end position="112"/>
    </location>
</feature>
<accession>A0A0H5D2B1</accession>
<dbReference type="GO" id="GO:0046872">
    <property type="term" value="F:metal ion binding"/>
    <property type="evidence" value="ECO:0007669"/>
    <property type="project" value="UniProtKB-KW"/>
</dbReference>
<evidence type="ECO:0000256" key="4">
    <source>
        <dbReference type="ARBA" id="ARBA00011738"/>
    </source>
</evidence>
<dbReference type="InterPro" id="IPR003607">
    <property type="entry name" value="HD/PDEase_dom"/>
</dbReference>
<dbReference type="SMART" id="SM00471">
    <property type="entry name" value="HDc"/>
    <property type="match status" value="2"/>
</dbReference>
<reference evidence="10" key="1">
    <citation type="submission" date="2015-05" db="EMBL/GenBank/DDBJ databases">
        <authorList>
            <person name="Rodrigo-Torres Lidia"/>
            <person name="Arahal R.David."/>
        </authorList>
    </citation>
    <scope>NUCLEOTIDE SEQUENCE [LARGE SCALE GENOMIC DNA]</scope>
    <source>
        <strain evidence="10">CECT 7321</strain>
    </source>
</reference>
<dbReference type="AlphaFoldDB" id="A0A0H5D2B1"/>
<comment type="cofactor">
    <cofactor evidence="3">
        <name>Co(2+)</name>
        <dbReference type="ChEBI" id="CHEBI:48828"/>
    </cofactor>
</comment>
<dbReference type="PANTHER" id="PTHR11845:SF13">
    <property type="entry name" value="5'-DEOXYNUCLEOTIDASE HDDC2"/>
    <property type="match status" value="1"/>
</dbReference>
<dbReference type="InterPro" id="IPR006674">
    <property type="entry name" value="HD_domain"/>
</dbReference>
<dbReference type="RefSeq" id="WP_050673465.1">
    <property type="nucleotide sequence ID" value="NZ_CVRL01000025.1"/>
</dbReference>
<evidence type="ECO:0000256" key="5">
    <source>
        <dbReference type="ARBA" id="ARBA00012964"/>
    </source>
</evidence>
<comment type="cofactor">
    <cofactor evidence="2">
        <name>Mn(2+)</name>
        <dbReference type="ChEBI" id="CHEBI:29035"/>
    </cofactor>
</comment>
<dbReference type="STRING" id="481446.NIT7645_01284"/>
<evidence type="ECO:0000256" key="1">
    <source>
        <dbReference type="ARBA" id="ARBA00001638"/>
    </source>
</evidence>
<dbReference type="Proteomes" id="UP000043764">
    <property type="component" value="Unassembled WGS sequence"/>
</dbReference>
<dbReference type="EMBL" id="CVRL01000025">
    <property type="protein sequence ID" value="CRL11327.1"/>
    <property type="molecule type" value="Genomic_DNA"/>
</dbReference>
<dbReference type="Gene3D" id="1.10.3210.10">
    <property type="entry name" value="Hypothetical protein af1432"/>
    <property type="match status" value="2"/>
</dbReference>
<evidence type="ECO:0000256" key="7">
    <source>
        <dbReference type="ARBA" id="ARBA00022801"/>
    </source>
</evidence>